<gene>
    <name evidence="2" type="ORF">BLA29_009247</name>
</gene>
<keyword evidence="1" id="KW-1133">Transmembrane helix</keyword>
<evidence type="ECO:0000313" key="3">
    <source>
        <dbReference type="Proteomes" id="UP000194236"/>
    </source>
</evidence>
<organism evidence="2 3">
    <name type="scientific">Euroglyphus maynei</name>
    <name type="common">Mayne's house dust mite</name>
    <dbReference type="NCBI Taxonomy" id="6958"/>
    <lineage>
        <taxon>Eukaryota</taxon>
        <taxon>Metazoa</taxon>
        <taxon>Ecdysozoa</taxon>
        <taxon>Arthropoda</taxon>
        <taxon>Chelicerata</taxon>
        <taxon>Arachnida</taxon>
        <taxon>Acari</taxon>
        <taxon>Acariformes</taxon>
        <taxon>Sarcoptiformes</taxon>
        <taxon>Astigmata</taxon>
        <taxon>Psoroptidia</taxon>
        <taxon>Analgoidea</taxon>
        <taxon>Pyroglyphidae</taxon>
        <taxon>Pyroglyphinae</taxon>
        <taxon>Euroglyphus</taxon>
    </lineage>
</organism>
<name>A0A1Y3APC1_EURMA</name>
<keyword evidence="3" id="KW-1185">Reference proteome</keyword>
<comment type="caution">
    <text evidence="2">The sequence shown here is derived from an EMBL/GenBank/DDBJ whole genome shotgun (WGS) entry which is preliminary data.</text>
</comment>
<dbReference type="AlphaFoldDB" id="A0A1Y3APC1"/>
<reference evidence="2 3" key="1">
    <citation type="submission" date="2017-03" db="EMBL/GenBank/DDBJ databases">
        <title>Genome Survey of Euroglyphus maynei.</title>
        <authorList>
            <person name="Arlian L.G."/>
            <person name="Morgan M.S."/>
            <person name="Rider S.D."/>
        </authorList>
    </citation>
    <scope>NUCLEOTIDE SEQUENCE [LARGE SCALE GENOMIC DNA]</scope>
    <source>
        <strain evidence="2">Arlian Lab</strain>
        <tissue evidence="2">Whole body</tissue>
    </source>
</reference>
<accession>A0A1Y3APC1</accession>
<evidence type="ECO:0000256" key="1">
    <source>
        <dbReference type="SAM" id="Phobius"/>
    </source>
</evidence>
<keyword evidence="1" id="KW-0472">Membrane</keyword>
<sequence>MKTLNFTFTIGIYFMFATIIVDAARYSTNYRSKRYPCGQNELNQMDRLIASILPFDNPKVLPPERIEQIPQFCLHYGDVLTKIESLNKRCMKETQRNVIAVMIYNIKQSTRGICSKKAIRSKKLTTAKKNFLQMNRCINGGSQQLKRCSDTTAGYLTAIEKVPKTQRIPMLCW</sequence>
<feature type="transmembrane region" description="Helical" evidence="1">
    <location>
        <begin position="6"/>
        <end position="24"/>
    </location>
</feature>
<evidence type="ECO:0000313" key="2">
    <source>
        <dbReference type="EMBL" id="OTF69326.1"/>
    </source>
</evidence>
<protein>
    <submittedName>
        <fullName evidence="2">Uncharacterized protein</fullName>
    </submittedName>
</protein>
<dbReference type="Proteomes" id="UP000194236">
    <property type="component" value="Unassembled WGS sequence"/>
</dbReference>
<keyword evidence="1" id="KW-0812">Transmembrane</keyword>
<dbReference type="EMBL" id="MUJZ01071093">
    <property type="protein sequence ID" value="OTF69326.1"/>
    <property type="molecule type" value="Genomic_DNA"/>
</dbReference>
<proteinExistence type="predicted"/>
<dbReference type="OrthoDB" id="6489459at2759"/>